<proteinExistence type="predicted"/>
<organism evidence="1 2">
    <name type="scientific">Paraburkholderia piptadeniae</name>
    <dbReference type="NCBI Taxonomy" id="1701573"/>
    <lineage>
        <taxon>Bacteria</taxon>
        <taxon>Pseudomonadati</taxon>
        <taxon>Pseudomonadota</taxon>
        <taxon>Betaproteobacteria</taxon>
        <taxon>Burkholderiales</taxon>
        <taxon>Burkholderiaceae</taxon>
        <taxon>Paraburkholderia</taxon>
    </lineage>
</organism>
<evidence type="ECO:0000313" key="2">
    <source>
        <dbReference type="Proteomes" id="UP000195569"/>
    </source>
</evidence>
<protein>
    <submittedName>
        <fullName evidence="1">Uncharacterized protein</fullName>
    </submittedName>
</protein>
<dbReference type="EMBL" id="CYGY02000056">
    <property type="protein sequence ID" value="SIT47200.1"/>
    <property type="molecule type" value="Genomic_DNA"/>
</dbReference>
<accession>A0A1N7SIN7</accession>
<name>A0A1N7SIN7_9BURK</name>
<sequence length="60" mass="6667">MVQSEKSAVRIHVSTVKIPAGTPEHMRMSLTTGQVPPRMLHCFATASHRAQRLRNGRSTI</sequence>
<reference evidence="1" key="1">
    <citation type="submission" date="2016-12" db="EMBL/GenBank/DDBJ databases">
        <authorList>
            <person name="Moulin L."/>
        </authorList>
    </citation>
    <scope>NUCLEOTIDE SEQUENCE [LARGE SCALE GENOMIC DNA]</scope>
    <source>
        <strain evidence="1">STM 7183</strain>
    </source>
</reference>
<dbReference type="AlphaFoldDB" id="A0A1N7SIN7"/>
<evidence type="ECO:0000313" key="1">
    <source>
        <dbReference type="EMBL" id="SIT47200.1"/>
    </source>
</evidence>
<dbReference type="Proteomes" id="UP000195569">
    <property type="component" value="Unassembled WGS sequence"/>
</dbReference>
<comment type="caution">
    <text evidence="1">The sequence shown here is derived from an EMBL/GenBank/DDBJ whole genome shotgun (WGS) entry which is preliminary data.</text>
</comment>
<keyword evidence="2" id="KW-1185">Reference proteome</keyword>
<gene>
    <name evidence="1" type="ORF">BN2476_560034</name>
</gene>